<dbReference type="RefSeq" id="XP_046019638.1">
    <property type="nucleotide sequence ID" value="XM_046149047.1"/>
</dbReference>
<organism evidence="2 3">
    <name type="scientific">Microdochium trichocladiopsis</name>
    <dbReference type="NCBI Taxonomy" id="1682393"/>
    <lineage>
        <taxon>Eukaryota</taxon>
        <taxon>Fungi</taxon>
        <taxon>Dikarya</taxon>
        <taxon>Ascomycota</taxon>
        <taxon>Pezizomycotina</taxon>
        <taxon>Sordariomycetes</taxon>
        <taxon>Xylariomycetidae</taxon>
        <taxon>Xylariales</taxon>
        <taxon>Microdochiaceae</taxon>
        <taxon>Microdochium</taxon>
    </lineage>
</organism>
<sequence>QAVSQKLLVGAPGQILTYDLSGKQFTLTSKYAEAGTASSWMLPRGGDSDQLYAVNENADDLRLFGFADKVIAPGATPTKFTGSTGVVSLAFNADKTRLLGGGYSNGEVDVWNSEAADGSLTLIKTLKLTGALGPQQTSHRAHQVLLDPTGQFFAVPDLGGDQVVLVDARADKYELVGTTVPTGAGTGPRHGQFIGGGGGADGAPATHYVVVTELSNELILYKLTYTSAGISFAEVDRQTTIPAGTPQPIDPAGAAAGEVQVVGATDVYASNRRTGLPTGDSIVFFKLDAASNKLVFKQLVQSGGVFPRHFSFDAQGEVMFVANQ</sequence>
<dbReference type="EMBL" id="JAGTJQ010000001">
    <property type="protein sequence ID" value="KAH7041583.1"/>
    <property type="molecule type" value="Genomic_DNA"/>
</dbReference>
<comment type="similarity">
    <text evidence="1">Belongs to the cycloisomerase 2 family.</text>
</comment>
<dbReference type="InterPro" id="IPR050282">
    <property type="entry name" value="Cycloisomerase_2"/>
</dbReference>
<evidence type="ECO:0000313" key="3">
    <source>
        <dbReference type="Proteomes" id="UP000756346"/>
    </source>
</evidence>
<feature type="non-terminal residue" evidence="2">
    <location>
        <position position="324"/>
    </location>
</feature>
<comment type="caution">
    <text evidence="2">The sequence shown here is derived from an EMBL/GenBank/DDBJ whole genome shotgun (WGS) entry which is preliminary data.</text>
</comment>
<dbReference type="PANTHER" id="PTHR30344:SF1">
    <property type="entry name" value="6-PHOSPHOGLUCONOLACTONASE"/>
    <property type="match status" value="1"/>
</dbReference>
<dbReference type="InterPro" id="IPR011048">
    <property type="entry name" value="Haem_d1_sf"/>
</dbReference>
<keyword evidence="3" id="KW-1185">Reference proteome</keyword>
<accession>A0A9P8YKI7</accession>
<protein>
    <submittedName>
        <fullName evidence="2">Lactonase, 7-bladed beta-propeller-domain-containing protein</fullName>
    </submittedName>
</protein>
<gene>
    <name evidence="2" type="ORF">B0I36DRAFT_223901</name>
</gene>
<name>A0A9P8YKI7_9PEZI</name>
<dbReference type="InterPro" id="IPR019405">
    <property type="entry name" value="Lactonase_7-beta_prop"/>
</dbReference>
<reference evidence="2" key="1">
    <citation type="journal article" date="2021" name="Nat. Commun.">
        <title>Genetic determinants of endophytism in the Arabidopsis root mycobiome.</title>
        <authorList>
            <person name="Mesny F."/>
            <person name="Miyauchi S."/>
            <person name="Thiergart T."/>
            <person name="Pickel B."/>
            <person name="Atanasova L."/>
            <person name="Karlsson M."/>
            <person name="Huettel B."/>
            <person name="Barry K.W."/>
            <person name="Haridas S."/>
            <person name="Chen C."/>
            <person name="Bauer D."/>
            <person name="Andreopoulos W."/>
            <person name="Pangilinan J."/>
            <person name="LaButti K."/>
            <person name="Riley R."/>
            <person name="Lipzen A."/>
            <person name="Clum A."/>
            <person name="Drula E."/>
            <person name="Henrissat B."/>
            <person name="Kohler A."/>
            <person name="Grigoriev I.V."/>
            <person name="Martin F.M."/>
            <person name="Hacquard S."/>
        </authorList>
    </citation>
    <scope>NUCLEOTIDE SEQUENCE</scope>
    <source>
        <strain evidence="2">MPI-CAGE-CH-0230</strain>
    </source>
</reference>
<dbReference type="Pfam" id="PF10282">
    <property type="entry name" value="Lactonase"/>
    <property type="match status" value="1"/>
</dbReference>
<proteinExistence type="inferred from homology"/>
<dbReference type="Proteomes" id="UP000756346">
    <property type="component" value="Unassembled WGS sequence"/>
</dbReference>
<dbReference type="Gene3D" id="2.130.10.10">
    <property type="entry name" value="YVTN repeat-like/Quinoprotein amine dehydrogenase"/>
    <property type="match status" value="1"/>
</dbReference>
<dbReference type="SUPFAM" id="SSF51004">
    <property type="entry name" value="C-terminal (heme d1) domain of cytochrome cd1-nitrite reductase"/>
    <property type="match status" value="1"/>
</dbReference>
<dbReference type="PANTHER" id="PTHR30344">
    <property type="entry name" value="6-PHOSPHOGLUCONOLACTONASE-RELATED"/>
    <property type="match status" value="1"/>
</dbReference>
<dbReference type="AlphaFoldDB" id="A0A9P8YKI7"/>
<dbReference type="OrthoDB" id="9972196at2759"/>
<feature type="non-terminal residue" evidence="2">
    <location>
        <position position="1"/>
    </location>
</feature>
<dbReference type="GeneID" id="70178593"/>
<evidence type="ECO:0000313" key="2">
    <source>
        <dbReference type="EMBL" id="KAH7041583.1"/>
    </source>
</evidence>
<evidence type="ECO:0000256" key="1">
    <source>
        <dbReference type="ARBA" id="ARBA00005564"/>
    </source>
</evidence>
<dbReference type="InterPro" id="IPR015943">
    <property type="entry name" value="WD40/YVTN_repeat-like_dom_sf"/>
</dbReference>
<dbReference type="GO" id="GO:0017057">
    <property type="term" value="F:6-phosphogluconolactonase activity"/>
    <property type="evidence" value="ECO:0007669"/>
    <property type="project" value="TreeGrafter"/>
</dbReference>